<keyword evidence="2" id="KW-1185">Reference proteome</keyword>
<protein>
    <submittedName>
        <fullName evidence="1">Uncharacterized protein</fullName>
    </submittedName>
</protein>
<sequence>MEIGDARDDIKTKDGGVMEYMGNTLARGYYYSVCGNGSKHARKGV</sequence>
<evidence type="ECO:0000313" key="2">
    <source>
        <dbReference type="Proteomes" id="UP000642571"/>
    </source>
</evidence>
<comment type="caution">
    <text evidence="1">The sequence shown here is derived from an EMBL/GenBank/DDBJ whole genome shotgun (WGS) entry which is preliminary data.</text>
</comment>
<organism evidence="1 2">
    <name type="scientific">Pontibacillus salipaludis</name>
    <dbReference type="NCBI Taxonomy" id="1697394"/>
    <lineage>
        <taxon>Bacteria</taxon>
        <taxon>Bacillati</taxon>
        <taxon>Bacillota</taxon>
        <taxon>Bacilli</taxon>
        <taxon>Bacillales</taxon>
        <taxon>Bacillaceae</taxon>
        <taxon>Pontibacillus</taxon>
    </lineage>
</organism>
<reference evidence="2" key="1">
    <citation type="journal article" date="2019" name="Int. J. Syst. Evol. Microbiol.">
        <title>The Global Catalogue of Microorganisms (GCM) 10K type strain sequencing project: providing services to taxonomists for standard genome sequencing and annotation.</title>
        <authorList>
            <consortium name="The Broad Institute Genomics Platform"/>
            <consortium name="The Broad Institute Genome Sequencing Center for Infectious Disease"/>
            <person name="Wu L."/>
            <person name="Ma J."/>
        </authorList>
    </citation>
    <scope>NUCLEOTIDE SEQUENCE [LARGE SCALE GENOMIC DNA]</scope>
    <source>
        <strain evidence="2">CGMCC 1.15353</strain>
    </source>
</reference>
<name>A0ABQ1PU22_9BACI</name>
<proteinExistence type="predicted"/>
<dbReference type="EMBL" id="BMIN01000003">
    <property type="protein sequence ID" value="GGD03427.1"/>
    <property type="molecule type" value="Genomic_DNA"/>
</dbReference>
<accession>A0ABQ1PU22</accession>
<gene>
    <name evidence="1" type="ORF">GCM10011389_08670</name>
</gene>
<evidence type="ECO:0000313" key="1">
    <source>
        <dbReference type="EMBL" id="GGD03427.1"/>
    </source>
</evidence>
<dbReference type="Proteomes" id="UP000642571">
    <property type="component" value="Unassembled WGS sequence"/>
</dbReference>